<organism evidence="15 16">
    <name type="scientific">Asbolus verrucosus</name>
    <name type="common">Desert ironclad beetle</name>
    <dbReference type="NCBI Taxonomy" id="1661398"/>
    <lineage>
        <taxon>Eukaryota</taxon>
        <taxon>Metazoa</taxon>
        <taxon>Ecdysozoa</taxon>
        <taxon>Arthropoda</taxon>
        <taxon>Hexapoda</taxon>
        <taxon>Insecta</taxon>
        <taxon>Pterygota</taxon>
        <taxon>Neoptera</taxon>
        <taxon>Endopterygota</taxon>
        <taxon>Coleoptera</taxon>
        <taxon>Polyphaga</taxon>
        <taxon>Cucujiformia</taxon>
        <taxon>Tenebrionidae</taxon>
        <taxon>Pimeliinae</taxon>
        <taxon>Asbolus</taxon>
    </lineage>
</organism>
<feature type="transmembrane region" description="Helical" evidence="13">
    <location>
        <begin position="232"/>
        <end position="255"/>
    </location>
</feature>
<comment type="caution">
    <text evidence="15">The sequence shown here is derived from an EMBL/GenBank/DDBJ whole genome shotgun (WGS) entry which is preliminary data.</text>
</comment>
<keyword evidence="14" id="KW-0732">Signal</keyword>
<feature type="transmembrane region" description="Helical" evidence="13">
    <location>
        <begin position="575"/>
        <end position="594"/>
    </location>
</feature>
<dbReference type="Pfam" id="PF08395">
    <property type="entry name" value="7tm_7"/>
    <property type="match status" value="1"/>
</dbReference>
<dbReference type="GO" id="GO:0043025">
    <property type="term" value="C:neuronal cell body"/>
    <property type="evidence" value="ECO:0007669"/>
    <property type="project" value="TreeGrafter"/>
</dbReference>
<feature type="transmembrane region" description="Helical" evidence="13">
    <location>
        <begin position="267"/>
        <end position="291"/>
    </location>
</feature>
<dbReference type="GO" id="GO:0007635">
    <property type="term" value="P:chemosensory behavior"/>
    <property type="evidence" value="ECO:0007669"/>
    <property type="project" value="TreeGrafter"/>
</dbReference>
<keyword evidence="7 13" id="KW-1133">Transmembrane helix</keyword>
<dbReference type="FunFam" id="1.10.238.20:FF:000001">
    <property type="entry name" value="General odorant-binding protein lush"/>
    <property type="match status" value="1"/>
</dbReference>
<dbReference type="SMART" id="SM00708">
    <property type="entry name" value="PhBP"/>
    <property type="match status" value="1"/>
</dbReference>
<feature type="transmembrane region" description="Helical" evidence="13">
    <location>
        <begin position="423"/>
        <end position="448"/>
    </location>
</feature>
<evidence type="ECO:0000256" key="9">
    <source>
        <dbReference type="ARBA" id="ARBA00023170"/>
    </source>
</evidence>
<dbReference type="AlphaFoldDB" id="A0A482VWW1"/>
<dbReference type="GO" id="GO:0050909">
    <property type="term" value="P:sensory perception of taste"/>
    <property type="evidence" value="ECO:0007669"/>
    <property type="project" value="InterPro"/>
</dbReference>
<keyword evidence="5" id="KW-0964">Secreted</keyword>
<dbReference type="InterPro" id="IPR006170">
    <property type="entry name" value="PBP/GOBP"/>
</dbReference>
<dbReference type="CDD" id="cd23992">
    <property type="entry name" value="PBP_GOBP"/>
    <property type="match status" value="2"/>
</dbReference>
<dbReference type="GO" id="GO:0005886">
    <property type="term" value="C:plasma membrane"/>
    <property type="evidence" value="ECO:0007669"/>
    <property type="project" value="UniProtKB-SubCell"/>
</dbReference>
<dbReference type="GO" id="GO:0007165">
    <property type="term" value="P:signal transduction"/>
    <property type="evidence" value="ECO:0007669"/>
    <property type="project" value="UniProtKB-KW"/>
</dbReference>
<evidence type="ECO:0000256" key="7">
    <source>
        <dbReference type="ARBA" id="ARBA00022989"/>
    </source>
</evidence>
<evidence type="ECO:0000256" key="3">
    <source>
        <dbReference type="ARBA" id="ARBA00008098"/>
    </source>
</evidence>
<protein>
    <recommendedName>
        <fullName evidence="13">Gustatory receptor</fullName>
    </recommendedName>
</protein>
<keyword evidence="4 13" id="KW-1003">Cell membrane</keyword>
<dbReference type="EMBL" id="QDEB01054948">
    <property type="protein sequence ID" value="RZC37196.1"/>
    <property type="molecule type" value="Genomic_DNA"/>
</dbReference>
<evidence type="ECO:0000256" key="8">
    <source>
        <dbReference type="ARBA" id="ARBA00023136"/>
    </source>
</evidence>
<keyword evidence="8 13" id="KW-0472">Membrane</keyword>
<keyword evidence="11 13" id="KW-0807">Transducer</keyword>
<dbReference type="GO" id="GO:0005549">
    <property type="term" value="F:odorant binding"/>
    <property type="evidence" value="ECO:0007669"/>
    <property type="project" value="InterPro"/>
</dbReference>
<comment type="function">
    <text evidence="12">May be a carrier protein for lipids.</text>
</comment>
<feature type="transmembrane region" description="Helical" evidence="13">
    <location>
        <begin position="454"/>
        <end position="477"/>
    </location>
</feature>
<comment type="caution">
    <text evidence="13">Lacks conserved residue(s) required for the propagation of feature annotation.</text>
</comment>
<keyword evidence="9 13" id="KW-0675">Receptor</keyword>
<dbReference type="PANTHER" id="PTHR21143">
    <property type="entry name" value="INVERTEBRATE GUSTATORY RECEPTOR"/>
    <property type="match status" value="1"/>
</dbReference>
<name>A0A482VWW1_ASBVE</name>
<evidence type="ECO:0000256" key="4">
    <source>
        <dbReference type="ARBA" id="ARBA00022475"/>
    </source>
</evidence>
<keyword evidence="6 13" id="KW-0812">Transmembrane</keyword>
<comment type="function">
    <text evidence="13">Gustatory receptor which mediates acceptance or avoidance behavior, depending on its substrates.</text>
</comment>
<dbReference type="InterPro" id="IPR013604">
    <property type="entry name" value="7TM_chemorcpt"/>
</dbReference>
<evidence type="ECO:0000313" key="16">
    <source>
        <dbReference type="Proteomes" id="UP000292052"/>
    </source>
</evidence>
<feature type="signal peptide" evidence="14">
    <location>
        <begin position="1"/>
        <end position="19"/>
    </location>
</feature>
<comment type="subcellular location">
    <subcellularLocation>
        <location evidence="2 13">Cell membrane</location>
        <topology evidence="2 13">Multi-pass membrane protein</topology>
    </subcellularLocation>
    <subcellularLocation>
        <location evidence="1">Secreted</location>
    </subcellularLocation>
</comment>
<evidence type="ECO:0000256" key="14">
    <source>
        <dbReference type="SAM" id="SignalP"/>
    </source>
</evidence>
<keyword evidence="10" id="KW-0325">Glycoprotein</keyword>
<dbReference type="Pfam" id="PF01395">
    <property type="entry name" value="PBP_GOBP"/>
    <property type="match status" value="1"/>
</dbReference>
<evidence type="ECO:0000256" key="10">
    <source>
        <dbReference type="ARBA" id="ARBA00023180"/>
    </source>
</evidence>
<proteinExistence type="inferred from homology"/>
<evidence type="ECO:0000313" key="15">
    <source>
        <dbReference type="EMBL" id="RZC37196.1"/>
    </source>
</evidence>
<dbReference type="GO" id="GO:0030425">
    <property type="term" value="C:dendrite"/>
    <property type="evidence" value="ECO:0007669"/>
    <property type="project" value="TreeGrafter"/>
</dbReference>
<evidence type="ECO:0000256" key="6">
    <source>
        <dbReference type="ARBA" id="ARBA00022692"/>
    </source>
</evidence>
<accession>A0A482VWW1</accession>
<feature type="transmembrane region" description="Helical" evidence="13">
    <location>
        <begin position="551"/>
        <end position="569"/>
    </location>
</feature>
<feature type="transmembrane region" description="Helical" evidence="13">
    <location>
        <begin position="365"/>
        <end position="385"/>
    </location>
</feature>
<dbReference type="SUPFAM" id="SSF47565">
    <property type="entry name" value="Insect pheromone/odorant-binding proteins"/>
    <property type="match status" value="2"/>
</dbReference>
<dbReference type="Proteomes" id="UP000292052">
    <property type="component" value="Unassembled WGS sequence"/>
</dbReference>
<evidence type="ECO:0000256" key="13">
    <source>
        <dbReference type="RuleBase" id="RU363108"/>
    </source>
</evidence>
<dbReference type="GO" id="GO:0008049">
    <property type="term" value="P:male courtship behavior"/>
    <property type="evidence" value="ECO:0007669"/>
    <property type="project" value="TreeGrafter"/>
</dbReference>
<dbReference type="GO" id="GO:0030424">
    <property type="term" value="C:axon"/>
    <property type="evidence" value="ECO:0007669"/>
    <property type="project" value="TreeGrafter"/>
</dbReference>
<evidence type="ECO:0000256" key="2">
    <source>
        <dbReference type="ARBA" id="ARBA00004651"/>
    </source>
</evidence>
<reference evidence="15 16" key="1">
    <citation type="submission" date="2017-03" db="EMBL/GenBank/DDBJ databases">
        <title>Genome of the blue death feigning beetle - Asbolus verrucosus.</title>
        <authorList>
            <person name="Rider S.D."/>
        </authorList>
    </citation>
    <scope>NUCLEOTIDE SEQUENCE [LARGE SCALE GENOMIC DNA]</scope>
    <source>
        <strain evidence="15">Butters</strain>
        <tissue evidence="15">Head and leg muscle</tissue>
    </source>
</reference>
<gene>
    <name evidence="15" type="ORF">BDFB_011062</name>
</gene>
<dbReference type="GO" id="GO:0007608">
    <property type="term" value="P:sensory perception of smell"/>
    <property type="evidence" value="ECO:0007669"/>
    <property type="project" value="UniProtKB-ARBA"/>
</dbReference>
<comment type="similarity">
    <text evidence="13">Belongs to the insect chemoreceptor superfamily. Gustatory receptor (GR) family.</text>
</comment>
<keyword evidence="16" id="KW-1185">Reference proteome</keyword>
<dbReference type="Gene3D" id="1.10.238.20">
    <property type="entry name" value="Pheromone/general odorant binding protein domain"/>
    <property type="match status" value="2"/>
</dbReference>
<dbReference type="PANTHER" id="PTHR21143:SF104">
    <property type="entry name" value="GUSTATORY RECEPTOR 8A-RELATED"/>
    <property type="match status" value="1"/>
</dbReference>
<sequence>MKNFATLVIVIFICQQIFSEDLKTKTKQAEVKCLAENNINIDEYVTATNTDFKEDPKLRAFLICFFRTLNNQNGGVIQPEITQTYLDLTVDDLNQIMGLAKAPLTDEQKAKIDNYHQKCFKQSGVNPELVEKARNRDFVDDPKLKDHLYCFSKKLGFQSYAGDIQDSVLRARIRLVVADEKEVEEIARKCSFRKDTPEETAVILFKCLSHCSVSLFLLALTPSSTETKREGLGRKIFAVVVFTLLTAASIISLVNKNFYKQFVHVRIVISYLTDFSLHGFNFYVMIVLNFWKRSQWYLLLHNLKIIGHQIPASTKMRIPYYGGFFITHLIYFVINIYVMAFWYGIVGDEYFKRHSVRQIELYIQFFYKFLLCVILNMFLMRYKALKSFLQRHSKRIFHLGEVRKIEHLLCSLQKTVTVFNEMFGWPMFFIISHTTFQIINHLGFLIYYRGGFDMLVTVLWMLFLVLVGTFIMAYVLFKCQFQIMTTFLIIMCDSVVQEAEKIVFLSYELRWSFKCVKSEERQQLYEFTNLAARNLPKFTAANFVRFQKSTVLHILGTVSTFIIIMIQQQNLFQKLYILLVSTLLTFAVMVSTVNKYFSKKYILVKIMVCFLTDVCFYGLNCDTILGANLLKMESWIRLLENLKSTEYLIKRNNRSKKETSCTWNSSTSFFYVTSPTCYCPDIEGSSFC</sequence>
<dbReference type="OrthoDB" id="6760735at2759"/>
<feature type="chain" id="PRO_5019805637" description="Gustatory receptor" evidence="14">
    <location>
        <begin position="20"/>
        <end position="688"/>
    </location>
</feature>
<evidence type="ECO:0000256" key="12">
    <source>
        <dbReference type="ARBA" id="ARBA00056866"/>
    </source>
</evidence>
<feature type="transmembrane region" description="Helical" evidence="13">
    <location>
        <begin position="320"/>
        <end position="345"/>
    </location>
</feature>
<evidence type="ECO:0000256" key="5">
    <source>
        <dbReference type="ARBA" id="ARBA00022525"/>
    </source>
</evidence>
<comment type="similarity">
    <text evidence="3">Belongs to the PBP/GOBP family.</text>
</comment>
<evidence type="ECO:0000256" key="11">
    <source>
        <dbReference type="ARBA" id="ARBA00023224"/>
    </source>
</evidence>
<dbReference type="InterPro" id="IPR036728">
    <property type="entry name" value="PBP_GOBP_sf"/>
</dbReference>
<evidence type="ECO:0000256" key="1">
    <source>
        <dbReference type="ARBA" id="ARBA00004613"/>
    </source>
</evidence>
<dbReference type="GO" id="GO:0005576">
    <property type="term" value="C:extracellular region"/>
    <property type="evidence" value="ECO:0007669"/>
    <property type="project" value="UniProtKB-SubCell"/>
</dbReference>